<evidence type="ECO:0000313" key="3">
    <source>
        <dbReference type="Proteomes" id="UP000192366"/>
    </source>
</evidence>
<sequence>MCSGEDAANLLLGEDLGGAAKHSEGHEVFGVLREDVLLGKGQFRCEAAHSLHELPQVLSRPCCRRWLSRSLGGSPDSYEESSMRSIEPLEDADGSRTQLRDRPCAYHSVRSLNTVYPFLSLECPAMQQMSYLTVGGFDTFSDWLACPVVLDCFQPEVEQFIRSH</sequence>
<keyword evidence="3" id="KW-1185">Reference proteome</keyword>
<dbReference type="EMBL" id="MVHJ01000001">
    <property type="protein sequence ID" value="ORA06952.1"/>
    <property type="molecule type" value="Genomic_DNA"/>
</dbReference>
<organism evidence="2 3">
    <name type="scientific">Mycolicibacterium bacteremicum</name>
    <name type="common">Mycobacterium bacteremicum</name>
    <dbReference type="NCBI Taxonomy" id="564198"/>
    <lineage>
        <taxon>Bacteria</taxon>
        <taxon>Bacillati</taxon>
        <taxon>Actinomycetota</taxon>
        <taxon>Actinomycetes</taxon>
        <taxon>Mycobacteriales</taxon>
        <taxon>Mycobacteriaceae</taxon>
        <taxon>Mycolicibacterium</taxon>
    </lineage>
</organism>
<proteinExistence type="predicted"/>
<evidence type="ECO:0000256" key="1">
    <source>
        <dbReference type="SAM" id="MobiDB-lite"/>
    </source>
</evidence>
<comment type="caution">
    <text evidence="2">The sequence shown here is derived from an EMBL/GenBank/DDBJ whole genome shotgun (WGS) entry which is preliminary data.</text>
</comment>
<accession>A0A1W9Z452</accession>
<gene>
    <name evidence="2" type="ORF">BST17_00280</name>
</gene>
<feature type="region of interest" description="Disordered" evidence="1">
    <location>
        <begin position="72"/>
        <end position="96"/>
    </location>
</feature>
<dbReference type="Proteomes" id="UP000192366">
    <property type="component" value="Unassembled WGS sequence"/>
</dbReference>
<protein>
    <submittedName>
        <fullName evidence="2">Uncharacterized protein</fullName>
    </submittedName>
</protein>
<dbReference type="AlphaFoldDB" id="A0A1W9Z452"/>
<reference evidence="2 3" key="1">
    <citation type="submission" date="2017-02" db="EMBL/GenBank/DDBJ databases">
        <title>The new phylogeny of genus Mycobacterium.</title>
        <authorList>
            <person name="Tortoli E."/>
            <person name="Trovato A."/>
            <person name="Cirillo D.M."/>
        </authorList>
    </citation>
    <scope>NUCLEOTIDE SEQUENCE [LARGE SCALE GENOMIC DNA]</scope>
    <source>
        <strain evidence="2 3">DSM 45578</strain>
    </source>
</reference>
<name>A0A1W9Z452_MYCBA</name>
<evidence type="ECO:0000313" key="2">
    <source>
        <dbReference type="EMBL" id="ORA06952.1"/>
    </source>
</evidence>